<evidence type="ECO:0000256" key="2">
    <source>
        <dbReference type="PROSITE-ProRule" id="PRU01331"/>
    </source>
</evidence>
<keyword evidence="6" id="KW-0614">Plasmid</keyword>
<dbReference type="Pfam" id="PF00120">
    <property type="entry name" value="Gln-synt_C"/>
    <property type="match status" value="1"/>
</dbReference>
<geneLocation type="plasmid" evidence="7">
    <name>pmsr2c</name>
</geneLocation>
<evidence type="ECO:0000259" key="4">
    <source>
        <dbReference type="PROSITE" id="PS51987"/>
    </source>
</evidence>
<dbReference type="Proteomes" id="UP001171299">
    <property type="component" value="Unassembled WGS sequence"/>
</dbReference>
<geneLocation type="plasmid" evidence="6">
    <name>pMSR2C</name>
</geneLocation>
<protein>
    <submittedName>
        <fullName evidence="5 6">Glutamine synthetase</fullName>
        <ecNumber evidence="5">6.3.1.-</ecNumber>
    </submittedName>
</protein>
<dbReference type="Gene3D" id="3.10.20.70">
    <property type="entry name" value="Glutamine synthetase, N-terminal domain"/>
    <property type="match status" value="1"/>
</dbReference>
<evidence type="ECO:0000313" key="8">
    <source>
        <dbReference type="Proteomes" id="UP001171299"/>
    </source>
</evidence>
<keyword evidence="8" id="KW-1185">Reference proteome</keyword>
<dbReference type="SMART" id="SM01230">
    <property type="entry name" value="Gln-synt_C"/>
    <property type="match status" value="1"/>
</dbReference>
<evidence type="ECO:0000256" key="3">
    <source>
        <dbReference type="RuleBase" id="RU000384"/>
    </source>
</evidence>
<comment type="similarity">
    <text evidence="2 3">Belongs to the glutamine synthetase family.</text>
</comment>
<dbReference type="GO" id="GO:0006542">
    <property type="term" value="P:glutamine biosynthetic process"/>
    <property type="evidence" value="ECO:0007669"/>
    <property type="project" value="InterPro"/>
</dbReference>
<dbReference type="InterPro" id="IPR036651">
    <property type="entry name" value="Gln_synt_N_sf"/>
</dbReference>
<dbReference type="KEGG" id="ppho:CTZ24_25420"/>
<dbReference type="PROSITE" id="PS51987">
    <property type="entry name" value="GS_CATALYTIC"/>
    <property type="match status" value="1"/>
</dbReference>
<dbReference type="Gene3D" id="3.30.590.10">
    <property type="entry name" value="Glutamine synthetase/guanido kinase, catalytic domain"/>
    <property type="match status" value="1"/>
</dbReference>
<proteinExistence type="inferred from homology"/>
<reference evidence="7" key="1">
    <citation type="submission" date="2017-11" db="EMBL/GenBank/DDBJ databases">
        <title>Genome sequence of Pantoea sp. MSR2.</title>
        <authorList>
            <person name="Nascimento F.X."/>
        </authorList>
    </citation>
    <scope>NUCLEOTIDE SEQUENCE [LARGE SCALE GENOMIC DNA]</scope>
    <source>
        <strain evidence="7">MSR2</strain>
        <plasmid evidence="7">pmsr2c</plasmid>
    </source>
</reference>
<evidence type="ECO:0000313" key="7">
    <source>
        <dbReference type="Proteomes" id="UP000424872"/>
    </source>
</evidence>
<keyword evidence="1 5" id="KW-0436">Ligase</keyword>
<sequence>MGKQSVIIDEESIDLQSESERLRALGVTTLFASLVDSAGVIRGKSVPVNRLKTLCQSGVGASPSWALFCADNAIAWIPAFSAVGDHRLRADLAALVTLPDGFCWAPVDVFEQEGEHAAWCSRHFLRRQVAALQQQGIETLAAGELEFFLLPEQDDQQDNEWHAYGMGGLLAHEAMVNDLVKTLEEAGVGLEQFHAEYGTRQFELSLAPANPVTAIDRLVLTRILLGRIARQHKLRISFSPRPFEHDAGNGAHLHFSFTREGQPLLAGGTGSYGITDAGGSLLAGIVRHLPELVALLAPSVLSADRLQPGHWSGAYACWGLENREAAVRYCAANQGNPYGAHLEVKCIDPSANPYIACGAVLGMALAGLNAALPLPQPTQAAPADLSEVQRHEQHIHRLITSHSDALTRLAQSPLAQSMLPPELLGALIAVRQHEQDTWGHMPLKTITEKFRFAWSV</sequence>
<gene>
    <name evidence="6" type="ORF">CTZ24_25420</name>
    <name evidence="5" type="ORF">Q3404_25510</name>
</gene>
<name>A0AAP9KS68_9GAMM</name>
<dbReference type="SUPFAM" id="SSF55931">
    <property type="entry name" value="Glutamine synthetase/guanido kinase"/>
    <property type="match status" value="1"/>
</dbReference>
<dbReference type="PANTHER" id="PTHR43785">
    <property type="entry name" value="GAMMA-GLUTAMYLPUTRESCINE SYNTHETASE"/>
    <property type="match status" value="1"/>
</dbReference>
<dbReference type="InterPro" id="IPR008146">
    <property type="entry name" value="Gln_synth_cat_dom"/>
</dbReference>
<evidence type="ECO:0000256" key="1">
    <source>
        <dbReference type="ARBA" id="ARBA00022598"/>
    </source>
</evidence>
<dbReference type="GO" id="GO:0004356">
    <property type="term" value="F:glutamine synthetase activity"/>
    <property type="evidence" value="ECO:0007669"/>
    <property type="project" value="InterPro"/>
</dbReference>
<dbReference type="EMBL" id="CP024639">
    <property type="protein sequence ID" value="QGR09790.1"/>
    <property type="molecule type" value="Genomic_DNA"/>
</dbReference>
<dbReference type="EMBL" id="JAUOOM010000041">
    <property type="protein sequence ID" value="MDO6409930.1"/>
    <property type="molecule type" value="Genomic_DNA"/>
</dbReference>
<evidence type="ECO:0000313" key="5">
    <source>
        <dbReference type="EMBL" id="MDO6409930.1"/>
    </source>
</evidence>
<dbReference type="EC" id="6.3.1.-" evidence="5"/>
<feature type="domain" description="GS catalytic" evidence="4">
    <location>
        <begin position="121"/>
        <end position="456"/>
    </location>
</feature>
<dbReference type="Proteomes" id="UP000424872">
    <property type="component" value="Plasmid pMSR2C"/>
</dbReference>
<dbReference type="InterPro" id="IPR014746">
    <property type="entry name" value="Gln_synth/guanido_kin_cat_dom"/>
</dbReference>
<reference evidence="6" key="2">
    <citation type="journal article" date="2020" name="Environ. Microbiol.">
        <title>The extreme plant-growth-promoting properties of Pantoea phytobeneficialis MSR2 revealed by functional and genomic analysis.</title>
        <authorList>
            <person name="Nascimento F.X."/>
            <person name="Hernandez A.G."/>
            <person name="Glick B.R."/>
            <person name="Rossi M.J."/>
        </authorList>
    </citation>
    <scope>NUCLEOTIDE SEQUENCE</scope>
    <source>
        <strain evidence="6">MSR2</strain>
    </source>
</reference>
<dbReference type="RefSeq" id="WP_208726956.1">
    <property type="nucleotide sequence ID" value="NZ_CP024639.1"/>
</dbReference>
<reference evidence="5" key="3">
    <citation type="submission" date="2023-07" db="EMBL/GenBank/DDBJ databases">
        <title>The extreme plant-growth-promoting properties of Pantoea phytobeneficialis PF55 revealed by functional and genomic analysis.</title>
        <authorList>
            <person name="Nascimento F.X."/>
            <person name="Marcio R.J."/>
        </authorList>
    </citation>
    <scope>NUCLEOTIDE SEQUENCE</scope>
    <source>
        <strain evidence="5">PF55</strain>
    </source>
</reference>
<dbReference type="AlphaFoldDB" id="A0AAP9KS68"/>
<dbReference type="PANTHER" id="PTHR43785:SF12">
    <property type="entry name" value="TYPE-1 GLUTAMINE SYNTHETASE 2"/>
    <property type="match status" value="1"/>
</dbReference>
<evidence type="ECO:0000313" key="6">
    <source>
        <dbReference type="EMBL" id="QGR09790.1"/>
    </source>
</evidence>
<organism evidence="6 7">
    <name type="scientific">Pantoea phytobeneficialis</name>
    <dbReference type="NCBI Taxonomy" id="2052056"/>
    <lineage>
        <taxon>Bacteria</taxon>
        <taxon>Pseudomonadati</taxon>
        <taxon>Pseudomonadota</taxon>
        <taxon>Gammaproteobacteria</taxon>
        <taxon>Enterobacterales</taxon>
        <taxon>Erwiniaceae</taxon>
        <taxon>Pantoea</taxon>
    </lineage>
</organism>
<accession>A0AAP9KS68</accession>